<dbReference type="PANTHER" id="PTHR30482:SF17">
    <property type="entry name" value="ABC TRANSPORTER ATP-BINDING PROTEIN"/>
    <property type="match status" value="1"/>
</dbReference>
<keyword evidence="8" id="KW-1185">Reference proteome</keyword>
<feature type="transmembrane region" description="Helical" evidence="6">
    <location>
        <begin position="340"/>
        <end position="361"/>
    </location>
</feature>
<evidence type="ECO:0000313" key="8">
    <source>
        <dbReference type="Proteomes" id="UP001597114"/>
    </source>
</evidence>
<dbReference type="Pfam" id="PF02653">
    <property type="entry name" value="BPD_transp_2"/>
    <property type="match status" value="1"/>
</dbReference>
<feature type="transmembrane region" description="Helical" evidence="6">
    <location>
        <begin position="121"/>
        <end position="142"/>
    </location>
</feature>
<evidence type="ECO:0000256" key="5">
    <source>
        <dbReference type="ARBA" id="ARBA00023136"/>
    </source>
</evidence>
<organism evidence="7 8">
    <name type="scientific">Pseudonocardia yunnanensis</name>
    <dbReference type="NCBI Taxonomy" id="58107"/>
    <lineage>
        <taxon>Bacteria</taxon>
        <taxon>Bacillati</taxon>
        <taxon>Actinomycetota</taxon>
        <taxon>Actinomycetes</taxon>
        <taxon>Pseudonocardiales</taxon>
        <taxon>Pseudonocardiaceae</taxon>
        <taxon>Pseudonocardia</taxon>
    </lineage>
</organism>
<reference evidence="8" key="1">
    <citation type="journal article" date="2019" name="Int. J. Syst. Evol. Microbiol.">
        <title>The Global Catalogue of Microorganisms (GCM) 10K type strain sequencing project: providing services to taxonomists for standard genome sequencing and annotation.</title>
        <authorList>
            <consortium name="The Broad Institute Genomics Platform"/>
            <consortium name="The Broad Institute Genome Sequencing Center for Infectious Disease"/>
            <person name="Wu L."/>
            <person name="Ma J."/>
        </authorList>
    </citation>
    <scope>NUCLEOTIDE SEQUENCE [LARGE SCALE GENOMIC DNA]</scope>
    <source>
        <strain evidence="8">CCM 7043</strain>
    </source>
</reference>
<keyword evidence="3 6" id="KW-0812">Transmembrane</keyword>
<sequence>MSERASAGATGLVEQVRQRATAGEAPRRAAGWRSAVAPVAVLVVLAALPYVSVPLPGVLPGLVNSPGSMQLLALCLVFGGVALSYDLLFGRTGLLSFGHALFVAAGSYTAALALARPGVGLGVAVGIAVVVGVVLPLVVGAVALRVTGIAFAMVTLAFAQAGSILVLRNPGGLTGGEEGLPLNRDGLPDLLVGVVNAPYRYWLALAYLALCWAVVAWLVRSRAGHVWAAVRENPERVAVLGLSVYRSQLLAVLVGGLLGTLGGVAHLLVVGGATPSLTTSELTLGLLVMVVLGGAGSRWGAVVGGVLYTYLDNRLLELAGSDTVAGLPAVLRVPLSEPTFVLGALFIAVVFFAPGGLVGLVRRRRAPTA</sequence>
<keyword evidence="4 6" id="KW-1133">Transmembrane helix</keyword>
<comment type="caution">
    <text evidence="7">The sequence shown here is derived from an EMBL/GenBank/DDBJ whole genome shotgun (WGS) entry which is preliminary data.</text>
</comment>
<feature type="transmembrane region" description="Helical" evidence="6">
    <location>
        <begin position="282"/>
        <end position="308"/>
    </location>
</feature>
<name>A0ABW4F9R0_9PSEU</name>
<keyword evidence="2" id="KW-1003">Cell membrane</keyword>
<feature type="transmembrane region" description="Helical" evidence="6">
    <location>
        <begin position="67"/>
        <end position="87"/>
    </location>
</feature>
<feature type="transmembrane region" description="Helical" evidence="6">
    <location>
        <begin position="315"/>
        <end position="334"/>
    </location>
</feature>
<dbReference type="InterPro" id="IPR043428">
    <property type="entry name" value="LivM-like"/>
</dbReference>
<feature type="transmembrane region" description="Helical" evidence="6">
    <location>
        <begin position="199"/>
        <end position="219"/>
    </location>
</feature>
<dbReference type="RefSeq" id="WP_344726525.1">
    <property type="nucleotide sequence ID" value="NZ_BAAAUS010000039.1"/>
</dbReference>
<proteinExistence type="predicted"/>
<feature type="transmembrane region" description="Helical" evidence="6">
    <location>
        <begin position="149"/>
        <end position="167"/>
    </location>
</feature>
<dbReference type="CDD" id="cd06581">
    <property type="entry name" value="TM_PBP1_LivM_like"/>
    <property type="match status" value="1"/>
</dbReference>
<comment type="subcellular location">
    <subcellularLocation>
        <location evidence="1">Cell membrane</location>
        <topology evidence="1">Multi-pass membrane protein</topology>
    </subcellularLocation>
</comment>
<dbReference type="PANTHER" id="PTHR30482">
    <property type="entry name" value="HIGH-AFFINITY BRANCHED-CHAIN AMINO ACID TRANSPORT SYSTEM PERMEASE"/>
    <property type="match status" value="1"/>
</dbReference>
<feature type="transmembrane region" description="Helical" evidence="6">
    <location>
        <begin position="35"/>
        <end position="55"/>
    </location>
</feature>
<gene>
    <name evidence="7" type="ORF">ACFSJD_36960</name>
</gene>
<feature type="transmembrane region" description="Helical" evidence="6">
    <location>
        <begin position="249"/>
        <end position="270"/>
    </location>
</feature>
<feature type="transmembrane region" description="Helical" evidence="6">
    <location>
        <begin position="94"/>
        <end position="115"/>
    </location>
</feature>
<evidence type="ECO:0000256" key="3">
    <source>
        <dbReference type="ARBA" id="ARBA00022692"/>
    </source>
</evidence>
<evidence type="ECO:0000256" key="4">
    <source>
        <dbReference type="ARBA" id="ARBA00022989"/>
    </source>
</evidence>
<evidence type="ECO:0000256" key="2">
    <source>
        <dbReference type="ARBA" id="ARBA00022475"/>
    </source>
</evidence>
<keyword evidence="5 6" id="KW-0472">Membrane</keyword>
<evidence type="ECO:0000256" key="6">
    <source>
        <dbReference type="SAM" id="Phobius"/>
    </source>
</evidence>
<protein>
    <submittedName>
        <fullName evidence="7">Branched-chain amino acid ABC transporter permease</fullName>
    </submittedName>
</protein>
<evidence type="ECO:0000313" key="7">
    <source>
        <dbReference type="EMBL" id="MFD1523124.1"/>
    </source>
</evidence>
<evidence type="ECO:0000256" key="1">
    <source>
        <dbReference type="ARBA" id="ARBA00004651"/>
    </source>
</evidence>
<accession>A0ABW4F9R0</accession>
<dbReference type="InterPro" id="IPR001851">
    <property type="entry name" value="ABC_transp_permease"/>
</dbReference>
<dbReference type="EMBL" id="JBHUCO010000056">
    <property type="protein sequence ID" value="MFD1523124.1"/>
    <property type="molecule type" value="Genomic_DNA"/>
</dbReference>
<dbReference type="Proteomes" id="UP001597114">
    <property type="component" value="Unassembled WGS sequence"/>
</dbReference>